<dbReference type="Gene3D" id="1.20.59.20">
    <property type="match status" value="1"/>
</dbReference>
<dbReference type="SUPFAM" id="SSF52402">
    <property type="entry name" value="Adenine nucleotide alpha hydrolases-like"/>
    <property type="match status" value="1"/>
</dbReference>
<evidence type="ECO:0000256" key="4">
    <source>
        <dbReference type="ARBA" id="ARBA00022694"/>
    </source>
</evidence>
<dbReference type="NCBIfam" id="TIGR02432">
    <property type="entry name" value="lysidine_TilS_N"/>
    <property type="match status" value="1"/>
</dbReference>
<dbReference type="GO" id="GO:0032267">
    <property type="term" value="F:tRNA(Ile)-lysidine synthase activity"/>
    <property type="evidence" value="ECO:0007669"/>
    <property type="project" value="UniProtKB-EC"/>
</dbReference>
<dbReference type="GO" id="GO:0006400">
    <property type="term" value="P:tRNA modification"/>
    <property type="evidence" value="ECO:0007669"/>
    <property type="project" value="UniProtKB-UniRule"/>
</dbReference>
<evidence type="ECO:0000256" key="1">
    <source>
        <dbReference type="ARBA" id="ARBA00004496"/>
    </source>
</evidence>
<dbReference type="Proteomes" id="UP000634011">
    <property type="component" value="Unassembled WGS sequence"/>
</dbReference>
<dbReference type="InterPro" id="IPR012796">
    <property type="entry name" value="Lysidine-tRNA-synth_C"/>
</dbReference>
<dbReference type="InterPro" id="IPR012094">
    <property type="entry name" value="tRNA_Ile_lys_synt"/>
</dbReference>
<keyword evidence="2 8" id="KW-0963">Cytoplasm</keyword>
<evidence type="ECO:0000256" key="6">
    <source>
        <dbReference type="ARBA" id="ARBA00022840"/>
    </source>
</evidence>
<evidence type="ECO:0000259" key="9">
    <source>
        <dbReference type="SMART" id="SM00977"/>
    </source>
</evidence>
<dbReference type="CDD" id="cd01992">
    <property type="entry name" value="TilS_N"/>
    <property type="match status" value="1"/>
</dbReference>
<dbReference type="RefSeq" id="WP_186911577.1">
    <property type="nucleotide sequence ID" value="NZ_JACOFV010000004.1"/>
</dbReference>
<dbReference type="SUPFAM" id="SSF82829">
    <property type="entry name" value="MesJ substrate recognition domain-like"/>
    <property type="match status" value="1"/>
</dbReference>
<dbReference type="HAMAP" id="MF_01161">
    <property type="entry name" value="tRNA_Ile_lys_synt"/>
    <property type="match status" value="1"/>
</dbReference>
<gene>
    <name evidence="8 10" type="primary">tilS</name>
    <name evidence="10" type="ORF">H8K32_06005</name>
</gene>
<keyword evidence="3 8" id="KW-0436">Ligase</keyword>
<evidence type="ECO:0000313" key="10">
    <source>
        <dbReference type="EMBL" id="MBC3861650.1"/>
    </source>
</evidence>
<dbReference type="SMART" id="SM00977">
    <property type="entry name" value="TilS_C"/>
    <property type="match status" value="1"/>
</dbReference>
<dbReference type="PANTHER" id="PTHR43033">
    <property type="entry name" value="TRNA(ILE)-LYSIDINE SYNTHASE-RELATED"/>
    <property type="match status" value="1"/>
</dbReference>
<evidence type="ECO:0000313" key="11">
    <source>
        <dbReference type="Proteomes" id="UP000634011"/>
    </source>
</evidence>
<dbReference type="GO" id="GO:0005524">
    <property type="term" value="F:ATP binding"/>
    <property type="evidence" value="ECO:0007669"/>
    <property type="project" value="UniProtKB-UniRule"/>
</dbReference>
<protein>
    <recommendedName>
        <fullName evidence="8">tRNA(Ile)-lysidine synthase</fullName>
        <ecNumber evidence="8">6.3.4.19</ecNumber>
    </recommendedName>
    <alternativeName>
        <fullName evidence="8">tRNA(Ile)-2-lysyl-cytidine synthase</fullName>
    </alternativeName>
    <alternativeName>
        <fullName evidence="8">tRNA(Ile)-lysidine synthetase</fullName>
    </alternativeName>
</protein>
<dbReference type="InterPro" id="IPR015262">
    <property type="entry name" value="tRNA_Ile_lys_synt_subst-bd"/>
</dbReference>
<dbReference type="Pfam" id="PF09179">
    <property type="entry name" value="TilS"/>
    <property type="match status" value="1"/>
</dbReference>
<dbReference type="InterPro" id="IPR012795">
    <property type="entry name" value="tRNA_Ile_lys_synt_N"/>
</dbReference>
<dbReference type="AlphaFoldDB" id="A0A923HGI0"/>
<dbReference type="EMBL" id="JACOFV010000004">
    <property type="protein sequence ID" value="MBC3861650.1"/>
    <property type="molecule type" value="Genomic_DNA"/>
</dbReference>
<dbReference type="Pfam" id="PF01171">
    <property type="entry name" value="ATP_bind_3"/>
    <property type="match status" value="1"/>
</dbReference>
<dbReference type="Pfam" id="PF11734">
    <property type="entry name" value="TilS_C"/>
    <property type="match status" value="1"/>
</dbReference>
<evidence type="ECO:0000256" key="8">
    <source>
        <dbReference type="HAMAP-Rule" id="MF_01161"/>
    </source>
</evidence>
<dbReference type="GO" id="GO:0005737">
    <property type="term" value="C:cytoplasm"/>
    <property type="evidence" value="ECO:0007669"/>
    <property type="project" value="UniProtKB-SubCell"/>
</dbReference>
<evidence type="ECO:0000256" key="5">
    <source>
        <dbReference type="ARBA" id="ARBA00022741"/>
    </source>
</evidence>
<dbReference type="InterPro" id="IPR011063">
    <property type="entry name" value="TilS/TtcA_N"/>
</dbReference>
<comment type="subcellular location">
    <subcellularLocation>
        <location evidence="1 8">Cytoplasm</location>
    </subcellularLocation>
</comment>
<comment type="caution">
    <text evidence="10">The sequence shown here is derived from an EMBL/GenBank/DDBJ whole genome shotgun (WGS) entry which is preliminary data.</text>
</comment>
<evidence type="ECO:0000256" key="3">
    <source>
        <dbReference type="ARBA" id="ARBA00022598"/>
    </source>
</evidence>
<name>A0A923HGI0_9BURK</name>
<keyword evidence="11" id="KW-1185">Reference proteome</keyword>
<comment type="similarity">
    <text evidence="8">Belongs to the tRNA(Ile)-lysidine synthase family.</text>
</comment>
<keyword evidence="4 8" id="KW-0819">tRNA processing</keyword>
<evidence type="ECO:0000256" key="2">
    <source>
        <dbReference type="ARBA" id="ARBA00022490"/>
    </source>
</evidence>
<dbReference type="EC" id="6.3.4.19" evidence="8"/>
<dbReference type="SUPFAM" id="SSF56037">
    <property type="entry name" value="PheT/TilS domain"/>
    <property type="match status" value="1"/>
</dbReference>
<evidence type="ECO:0000256" key="7">
    <source>
        <dbReference type="ARBA" id="ARBA00048539"/>
    </source>
</evidence>
<dbReference type="NCBIfam" id="TIGR02433">
    <property type="entry name" value="lysidine_TilS_C"/>
    <property type="match status" value="1"/>
</dbReference>
<feature type="domain" description="Lysidine-tRNA(Ile) synthetase C-terminal" evidence="9">
    <location>
        <begin position="391"/>
        <end position="464"/>
    </location>
</feature>
<reference evidence="10" key="1">
    <citation type="submission" date="2020-08" db="EMBL/GenBank/DDBJ databases">
        <title>Novel species isolated from subtropical streams in China.</title>
        <authorList>
            <person name="Lu H."/>
        </authorList>
    </citation>
    <scope>NUCLEOTIDE SEQUENCE</scope>
    <source>
        <strain evidence="10">KACC 12607</strain>
    </source>
</reference>
<dbReference type="Gene3D" id="3.40.50.620">
    <property type="entry name" value="HUPs"/>
    <property type="match status" value="1"/>
</dbReference>
<keyword evidence="5 8" id="KW-0547">Nucleotide-binding</keyword>
<accession>A0A923HGI0</accession>
<feature type="binding site" evidence="8">
    <location>
        <begin position="39"/>
        <end position="44"/>
    </location>
    <ligand>
        <name>ATP</name>
        <dbReference type="ChEBI" id="CHEBI:30616"/>
    </ligand>
</feature>
<comment type="catalytic activity">
    <reaction evidence="7 8">
        <text>cytidine(34) in tRNA(Ile2) + L-lysine + ATP = lysidine(34) in tRNA(Ile2) + AMP + diphosphate + H(+)</text>
        <dbReference type="Rhea" id="RHEA:43744"/>
        <dbReference type="Rhea" id="RHEA-COMP:10625"/>
        <dbReference type="Rhea" id="RHEA-COMP:10670"/>
        <dbReference type="ChEBI" id="CHEBI:15378"/>
        <dbReference type="ChEBI" id="CHEBI:30616"/>
        <dbReference type="ChEBI" id="CHEBI:32551"/>
        <dbReference type="ChEBI" id="CHEBI:33019"/>
        <dbReference type="ChEBI" id="CHEBI:82748"/>
        <dbReference type="ChEBI" id="CHEBI:83665"/>
        <dbReference type="ChEBI" id="CHEBI:456215"/>
        <dbReference type="EC" id="6.3.4.19"/>
    </reaction>
</comment>
<dbReference type="PANTHER" id="PTHR43033:SF1">
    <property type="entry name" value="TRNA(ILE)-LYSIDINE SYNTHASE-RELATED"/>
    <property type="match status" value="1"/>
</dbReference>
<comment type="domain">
    <text evidence="8">The N-terminal region contains the highly conserved SGGXDS motif, predicted to be a P-loop motif involved in ATP binding.</text>
</comment>
<sequence length="469" mass="52474">MTLRSLSGALMHHFSEALNSIFLESGKAPPECGLAVAYSGGLDSSVLLSLTAEYCRLRGIPLDAFHVHHGLSPNADDWLVHCESNCQKLGISLAFEKIVVTNNEGDGIEGSARKGRYLALGRMSVASKTQILLSAHHQDDQAETLLMQMLRGSGVAGLSGMNRFNFAPGLFGTPSVMMMRPLLDVSRLELEHFARENQISYIQDESNEDGRYLRNALRLQVMPVLEQISPGFAGRMLRTAKHMQSAQNLAEALAGQDLAHCLSGQMLDLDLQRMRTLSAERINNLFRLWLSKFDVRMPSTSRLNEICKQLFEAKGDARITIYHEKLAIHRYQEKIYAADRAREAVDDALSVAFTWNGESSMPFPDFHGTLHFRRGSRGLSPDWLQQQALCLHLRRGGERLKLAENRSTRDMKSHYQALRIPFWVRQQLPFVSIGSELVYAAGVGMQSQYCSESVNTQVGTHLVLDWVAD</sequence>
<dbReference type="InterPro" id="IPR014729">
    <property type="entry name" value="Rossmann-like_a/b/a_fold"/>
</dbReference>
<proteinExistence type="inferred from homology"/>
<comment type="function">
    <text evidence="8">Ligates lysine onto the cytidine present at position 34 of the AUA codon-specific tRNA(Ile) that contains the anticodon CAU, in an ATP-dependent manner. Cytidine is converted to lysidine, thus changing the amino acid specificity of the tRNA from methionine to isoleucine.</text>
</comment>
<keyword evidence="6 8" id="KW-0067">ATP-binding</keyword>
<organism evidence="10 11">
    <name type="scientific">Undibacterium jejuense</name>
    <dbReference type="NCBI Taxonomy" id="1344949"/>
    <lineage>
        <taxon>Bacteria</taxon>
        <taxon>Pseudomonadati</taxon>
        <taxon>Pseudomonadota</taxon>
        <taxon>Betaproteobacteria</taxon>
        <taxon>Burkholderiales</taxon>
        <taxon>Oxalobacteraceae</taxon>
        <taxon>Undibacterium</taxon>
    </lineage>
</organism>